<feature type="transmembrane region" description="Helical" evidence="1">
    <location>
        <begin position="75"/>
        <end position="95"/>
    </location>
</feature>
<dbReference type="Proteomes" id="UP000612055">
    <property type="component" value="Unassembled WGS sequence"/>
</dbReference>
<feature type="transmembrane region" description="Helical" evidence="1">
    <location>
        <begin position="107"/>
        <end position="123"/>
    </location>
</feature>
<feature type="transmembrane region" description="Helical" evidence="1">
    <location>
        <begin position="44"/>
        <end position="63"/>
    </location>
</feature>
<keyword evidence="1" id="KW-0812">Transmembrane</keyword>
<proteinExistence type="predicted"/>
<name>A0A835Y0J9_9CHLO</name>
<comment type="caution">
    <text evidence="2">The sequence shown here is derived from an EMBL/GenBank/DDBJ whole genome shotgun (WGS) entry which is preliminary data.</text>
</comment>
<sequence>MGDDLVLRVAAGYLGAQGAWGLGHPRSFDKANWVEQNVEANPGATRWLSIFMLSNAGLLLAASGPGMERATKKRVLGVAAATGSAAVAGCVVGMAQKTDRRDTAVPGALFSAGLAAWAAARALKKD</sequence>
<keyword evidence="1" id="KW-0472">Membrane</keyword>
<accession>A0A835Y0J9</accession>
<keyword evidence="1" id="KW-1133">Transmembrane helix</keyword>
<dbReference type="EMBL" id="JAEHOE010000040">
    <property type="protein sequence ID" value="KAG2493027.1"/>
    <property type="molecule type" value="Genomic_DNA"/>
</dbReference>
<protein>
    <submittedName>
        <fullName evidence="2">Uncharacterized protein</fullName>
    </submittedName>
</protein>
<organism evidence="2 3">
    <name type="scientific">Edaphochlamys debaryana</name>
    <dbReference type="NCBI Taxonomy" id="47281"/>
    <lineage>
        <taxon>Eukaryota</taxon>
        <taxon>Viridiplantae</taxon>
        <taxon>Chlorophyta</taxon>
        <taxon>core chlorophytes</taxon>
        <taxon>Chlorophyceae</taxon>
        <taxon>CS clade</taxon>
        <taxon>Chlamydomonadales</taxon>
        <taxon>Chlamydomonadales incertae sedis</taxon>
        <taxon>Edaphochlamys</taxon>
    </lineage>
</organism>
<reference evidence="2" key="1">
    <citation type="journal article" date="2020" name="bioRxiv">
        <title>Comparative genomics of Chlamydomonas.</title>
        <authorList>
            <person name="Craig R.J."/>
            <person name="Hasan A.R."/>
            <person name="Ness R.W."/>
            <person name="Keightley P.D."/>
        </authorList>
    </citation>
    <scope>NUCLEOTIDE SEQUENCE</scope>
    <source>
        <strain evidence="2">CCAP 11/70</strain>
    </source>
</reference>
<evidence type="ECO:0000256" key="1">
    <source>
        <dbReference type="SAM" id="Phobius"/>
    </source>
</evidence>
<gene>
    <name evidence="2" type="ORF">HYH03_008690</name>
</gene>
<keyword evidence="3" id="KW-1185">Reference proteome</keyword>
<dbReference type="AlphaFoldDB" id="A0A835Y0J9"/>
<evidence type="ECO:0000313" key="3">
    <source>
        <dbReference type="Proteomes" id="UP000612055"/>
    </source>
</evidence>
<evidence type="ECO:0000313" key="2">
    <source>
        <dbReference type="EMBL" id="KAG2493027.1"/>
    </source>
</evidence>